<dbReference type="OrthoDB" id="1682379at2"/>
<organism evidence="2 3">
    <name type="scientific">Maribacter vaceletii</name>
    <dbReference type="NCBI Taxonomy" id="1206816"/>
    <lineage>
        <taxon>Bacteria</taxon>
        <taxon>Pseudomonadati</taxon>
        <taxon>Bacteroidota</taxon>
        <taxon>Flavobacteriia</taxon>
        <taxon>Flavobacteriales</taxon>
        <taxon>Flavobacteriaceae</taxon>
        <taxon>Maribacter</taxon>
    </lineage>
</organism>
<dbReference type="SUPFAM" id="SSF49464">
    <property type="entry name" value="Carboxypeptidase regulatory domain-like"/>
    <property type="match status" value="1"/>
</dbReference>
<gene>
    <name evidence="2" type="ORF">CLV91_2285</name>
</gene>
<evidence type="ECO:0000313" key="2">
    <source>
        <dbReference type="EMBL" id="RKR12160.1"/>
    </source>
</evidence>
<evidence type="ECO:0000259" key="1">
    <source>
        <dbReference type="Pfam" id="PF14905"/>
    </source>
</evidence>
<dbReference type="InterPro" id="IPR041700">
    <property type="entry name" value="OMP_b-brl_3"/>
</dbReference>
<feature type="domain" description="Outer membrane protein beta-barrel" evidence="1">
    <location>
        <begin position="449"/>
        <end position="730"/>
    </location>
</feature>
<evidence type="ECO:0000313" key="3">
    <source>
        <dbReference type="Proteomes" id="UP000269412"/>
    </source>
</evidence>
<reference evidence="2 3" key="1">
    <citation type="submission" date="2018-10" db="EMBL/GenBank/DDBJ databases">
        <title>Genomic Encyclopedia of Archaeal and Bacterial Type Strains, Phase II (KMG-II): from individual species to whole genera.</title>
        <authorList>
            <person name="Goeker M."/>
        </authorList>
    </citation>
    <scope>NUCLEOTIDE SEQUENCE [LARGE SCALE GENOMIC DNA]</scope>
    <source>
        <strain evidence="2 3">DSM 25230</strain>
    </source>
</reference>
<dbReference type="EMBL" id="RBIQ01000009">
    <property type="protein sequence ID" value="RKR12160.1"/>
    <property type="molecule type" value="Genomic_DNA"/>
</dbReference>
<dbReference type="InterPro" id="IPR008969">
    <property type="entry name" value="CarboxyPept-like_regulatory"/>
</dbReference>
<dbReference type="AlphaFoldDB" id="A0A495E5H3"/>
<dbReference type="Pfam" id="PF13620">
    <property type="entry name" value="CarboxypepD_reg"/>
    <property type="match status" value="1"/>
</dbReference>
<dbReference type="Pfam" id="PF14905">
    <property type="entry name" value="OMP_b-brl_3"/>
    <property type="match status" value="1"/>
</dbReference>
<dbReference type="SUPFAM" id="SSF56935">
    <property type="entry name" value="Porins"/>
    <property type="match status" value="1"/>
</dbReference>
<dbReference type="Gene3D" id="2.60.40.1120">
    <property type="entry name" value="Carboxypeptidase-like, regulatory domain"/>
    <property type="match status" value="1"/>
</dbReference>
<comment type="caution">
    <text evidence="2">The sequence shown here is derived from an EMBL/GenBank/DDBJ whole genome shotgun (WGS) entry which is preliminary data.</text>
</comment>
<keyword evidence="2" id="KW-0675">Receptor</keyword>
<sequence length="908" mass="103813">MKLKLIIRLLILGYIYMNSNLSIAQSSLDAIIGSVIDNNEVPIEAVAITLLHPKDSTYIKYTISNFDGNFSFEEVPPNSYLLQLSSLGFKSYFKNITYSNSQINLGTIILEEDLMELDGITLTAVVPVQIKQDTVSFSASSFKTNPDDNLEELLNKLPGVDIDSDGKVNAQGNDVAKIMVDGKEFFGGDPAVVLKNLSADDIYKIEIIDQKSEESQLTGVEDGNKEVVINFTLKKTKKSKGFGKASAGIGLDKRYFSNLNYNKFSSKTQFAVIGKFNNINVTGSNIQGFLKNTNGIDESEEEDSNSAKRTKSLSGFLKTGVAGFNIGHEFKKKEDFNVDYFYNLSENNGNSNSKRITFSNNNNFDYKANNYYSNSTNNHNLNLNYKNKSHKNYRLFIKGQFRADNVVSETERDGQYFISDSILATTNFNKNTIERNKTLSNISLNYFQKLNDSGRNFNIGFNTSLNTFKLNNNQNTFIERGLQNNNKSSREINTLRDESTRTNINNINFKYTEPLGGNNSLKLESYIKNERRGEDVNQYKTTIKTTSEEEILLYDYKHVLNSYQTRLAHAYNIPKFNSYIGVELQNIDRLFGVKKEPYITISNSYINPVTFLQYKPKKGQRYRFSYKKTIKTPNSYESSTVINDLNPFSIRKGNPDLKPEKINLFSLLSIIHNFKSGINFNTRIQYQHSNNGITRSIAVDDDFIKTTSYANNGQKSRFSSSLSFSKRMKKIGLRYTLKNRNLFTTSNSIINLQSNQVDTKDYSFSLILENNNKRIIDVKAGANYSINNTGFSIENDLDRKFSKQQYYSMVDYDFTKKLNFNTQFDYIIYKDNKFSSDQKLPLWNATLSYAFSNKKNDILKLVLIDLLDKNVDIYRNSTINFFEETTSESLGRYIILSFTHRLNRGKKK</sequence>
<keyword evidence="3" id="KW-1185">Reference proteome</keyword>
<accession>A0A495E5H3</accession>
<protein>
    <submittedName>
        <fullName evidence="2">Outer membrane receptor protein involved in Fe transport</fullName>
    </submittedName>
</protein>
<name>A0A495E5H3_9FLAO</name>
<dbReference type="Proteomes" id="UP000269412">
    <property type="component" value="Unassembled WGS sequence"/>
</dbReference>
<proteinExistence type="predicted"/>